<dbReference type="EMBL" id="JAPHNL010000223">
    <property type="protein sequence ID" value="MCX3061675.1"/>
    <property type="molecule type" value="Genomic_DNA"/>
</dbReference>
<keyword evidence="3" id="KW-1185">Reference proteome</keyword>
<proteinExistence type="predicted"/>
<name>A0ABT3U057_9ACTN</name>
<accession>A0ABT3U057</accession>
<gene>
    <name evidence="2" type="ORF">OFY01_18285</name>
</gene>
<dbReference type="Pfam" id="PF05147">
    <property type="entry name" value="LANC_like"/>
    <property type="match status" value="1"/>
</dbReference>
<reference evidence="2" key="1">
    <citation type="submission" date="2022-10" db="EMBL/GenBank/DDBJ databases">
        <title>Streptomyces beihaiensis sp. nov., a chitin degrading actinobacterium, isolated from shrimp pond soil.</title>
        <authorList>
            <person name="Xie J."/>
            <person name="Shen N."/>
        </authorList>
    </citation>
    <scope>NUCLEOTIDE SEQUENCE</scope>
    <source>
        <strain evidence="2">GXMU-J5</strain>
    </source>
</reference>
<evidence type="ECO:0000313" key="2">
    <source>
        <dbReference type="EMBL" id="MCX3061675.1"/>
    </source>
</evidence>
<dbReference type="Gene3D" id="1.50.10.20">
    <property type="match status" value="1"/>
</dbReference>
<feature type="region of interest" description="Disordered" evidence="1">
    <location>
        <begin position="153"/>
        <end position="175"/>
    </location>
</feature>
<dbReference type="SUPFAM" id="SSF158745">
    <property type="entry name" value="LanC-like"/>
    <property type="match status" value="1"/>
</dbReference>
<sequence length="175" mass="18067">DGVDAALRGRAKPRARERAQPRTSQSFDAGWCRGLAGTALSATAPGGHADERLLAVAATVGVGPPRNHSLCHGDLGVLEPLVQSRAAGDERAAAALDLAASRLLCSIDRHGLRCGTPGGVPTPGLLTGLAGIGYGLLRLGFGHLIPSVLLLRPAAGPGPERRSPRRGKGEHHERR</sequence>
<protein>
    <submittedName>
        <fullName evidence="2">Uncharacterized protein</fullName>
    </submittedName>
</protein>
<dbReference type="InterPro" id="IPR007822">
    <property type="entry name" value="LANC-like"/>
</dbReference>
<dbReference type="RefSeq" id="WP_323135527.1">
    <property type="nucleotide sequence ID" value="NZ_JAPHNL010000223.1"/>
</dbReference>
<dbReference type="Proteomes" id="UP001163064">
    <property type="component" value="Unassembled WGS sequence"/>
</dbReference>
<feature type="region of interest" description="Disordered" evidence="1">
    <location>
        <begin position="1"/>
        <end position="24"/>
    </location>
</feature>
<evidence type="ECO:0000256" key="1">
    <source>
        <dbReference type="SAM" id="MobiDB-lite"/>
    </source>
</evidence>
<evidence type="ECO:0000313" key="3">
    <source>
        <dbReference type="Proteomes" id="UP001163064"/>
    </source>
</evidence>
<feature type="non-terminal residue" evidence="2">
    <location>
        <position position="1"/>
    </location>
</feature>
<organism evidence="2 3">
    <name type="scientific">Streptomyces beihaiensis</name>
    <dbReference type="NCBI Taxonomy" id="2984495"/>
    <lineage>
        <taxon>Bacteria</taxon>
        <taxon>Bacillati</taxon>
        <taxon>Actinomycetota</taxon>
        <taxon>Actinomycetes</taxon>
        <taxon>Kitasatosporales</taxon>
        <taxon>Streptomycetaceae</taxon>
        <taxon>Streptomyces</taxon>
    </lineage>
</organism>
<comment type="caution">
    <text evidence="2">The sequence shown here is derived from an EMBL/GenBank/DDBJ whole genome shotgun (WGS) entry which is preliminary data.</text>
</comment>